<dbReference type="InterPro" id="IPR007921">
    <property type="entry name" value="CHAP_dom"/>
</dbReference>
<reference evidence="3" key="1">
    <citation type="submission" date="2020-05" db="EMBL/GenBank/DDBJ databases">
        <authorList>
            <person name="Chiriac C."/>
            <person name="Salcher M."/>
            <person name="Ghai R."/>
            <person name="Kavagutti S V."/>
        </authorList>
    </citation>
    <scope>NUCLEOTIDE SEQUENCE</scope>
</reference>
<proteinExistence type="predicted"/>
<sequence>MTFPDGTIAKMVEVALGEVGYVEIPDNVTKYGAYTGANGKPWCGSFLDWCAHVAKLPVKPPSVVGTIWGSEQFKKLGRWHVTPKVGDFVFFDFIDDKKNVIQHVGLVVRIGKSNIRTVEGNTSDANQSNGGAVMLKTRKMGEGSFIVGYGRPEYNNSDVALPKVAF</sequence>
<evidence type="ECO:0000256" key="1">
    <source>
        <dbReference type="ARBA" id="ARBA00022529"/>
    </source>
</evidence>
<organism evidence="3">
    <name type="scientific">uncultured Caudovirales phage</name>
    <dbReference type="NCBI Taxonomy" id="2100421"/>
    <lineage>
        <taxon>Viruses</taxon>
        <taxon>Duplodnaviria</taxon>
        <taxon>Heunggongvirae</taxon>
        <taxon>Uroviricota</taxon>
        <taxon>Caudoviricetes</taxon>
        <taxon>Peduoviridae</taxon>
        <taxon>Maltschvirus</taxon>
        <taxon>Maltschvirus maltsch</taxon>
    </lineage>
</organism>
<gene>
    <name evidence="3" type="ORF">UFOVP1665_12</name>
</gene>
<protein>
    <submittedName>
        <fullName evidence="3">CHAP domain containing protein</fullName>
    </submittedName>
</protein>
<dbReference type="EMBL" id="LR797530">
    <property type="protein sequence ID" value="CAB4223148.1"/>
    <property type="molecule type" value="Genomic_DNA"/>
</dbReference>
<name>A0A6J5T6G4_9CAUD</name>
<evidence type="ECO:0000259" key="2">
    <source>
        <dbReference type="Pfam" id="PF05257"/>
    </source>
</evidence>
<keyword evidence="1" id="KW-0929">Antimicrobial</keyword>
<dbReference type="Pfam" id="PF05257">
    <property type="entry name" value="CHAP"/>
    <property type="match status" value="1"/>
</dbReference>
<feature type="domain" description="Peptidase C51" evidence="2">
    <location>
        <begin position="37"/>
        <end position="121"/>
    </location>
</feature>
<accession>A0A6J5T6G4</accession>
<evidence type="ECO:0000313" key="3">
    <source>
        <dbReference type="EMBL" id="CAB4223148.1"/>
    </source>
</evidence>